<gene>
    <name evidence="6" type="ORF">OCV88_14410</name>
</gene>
<dbReference type="RefSeq" id="WP_158426139.1">
    <property type="nucleotide sequence ID" value="NZ_JAOQJQ010000007.1"/>
</dbReference>
<dbReference type="InterPro" id="IPR036388">
    <property type="entry name" value="WH-like_DNA-bd_sf"/>
</dbReference>
<comment type="caution">
    <text evidence="6">The sequence shown here is derived from an EMBL/GenBank/DDBJ whole genome shotgun (WGS) entry which is preliminary data.</text>
</comment>
<evidence type="ECO:0000256" key="2">
    <source>
        <dbReference type="ARBA" id="ARBA00023015"/>
    </source>
</evidence>
<dbReference type="InterPro" id="IPR007627">
    <property type="entry name" value="RNA_pol_sigma70_r2"/>
</dbReference>
<keyword evidence="3" id="KW-0731">Sigma factor</keyword>
<dbReference type="InterPro" id="IPR000792">
    <property type="entry name" value="Tscrpt_reg_LuxR_C"/>
</dbReference>
<dbReference type="InterPro" id="IPR014284">
    <property type="entry name" value="RNA_pol_sigma-70_dom"/>
</dbReference>
<dbReference type="PANTHER" id="PTHR43133:SF51">
    <property type="entry name" value="RNA POLYMERASE SIGMA FACTOR"/>
    <property type="match status" value="1"/>
</dbReference>
<dbReference type="PANTHER" id="PTHR43133">
    <property type="entry name" value="RNA POLYMERASE ECF-TYPE SIGMA FACTO"/>
    <property type="match status" value="1"/>
</dbReference>
<name>A0ABT2TMQ3_9FIRM</name>
<reference evidence="6 7" key="1">
    <citation type="journal article" date="2021" name="ISME Commun">
        <title>Automated analysis of genomic sequences facilitates high-throughput and comprehensive description of bacteria.</title>
        <authorList>
            <person name="Hitch T.C.A."/>
        </authorList>
    </citation>
    <scope>NUCLEOTIDE SEQUENCE [LARGE SCALE GENOMIC DNA]</scope>
    <source>
        <strain evidence="6 7">Sanger_109</strain>
    </source>
</reference>
<evidence type="ECO:0000313" key="6">
    <source>
        <dbReference type="EMBL" id="MCU6763505.1"/>
    </source>
</evidence>
<evidence type="ECO:0000259" key="5">
    <source>
        <dbReference type="PROSITE" id="PS00622"/>
    </source>
</evidence>
<dbReference type="PROSITE" id="PS00622">
    <property type="entry name" value="HTH_LUXR_1"/>
    <property type="match status" value="1"/>
</dbReference>
<keyword evidence="4" id="KW-0804">Transcription</keyword>
<keyword evidence="7" id="KW-1185">Reference proteome</keyword>
<keyword evidence="2" id="KW-0805">Transcription regulation</keyword>
<dbReference type="Pfam" id="PF04542">
    <property type="entry name" value="Sigma70_r2"/>
    <property type="match status" value="1"/>
</dbReference>
<accession>A0ABT2TMQ3</accession>
<evidence type="ECO:0000313" key="7">
    <source>
        <dbReference type="Proteomes" id="UP001652442"/>
    </source>
</evidence>
<dbReference type="Gene3D" id="1.10.1740.10">
    <property type="match status" value="1"/>
</dbReference>
<dbReference type="SUPFAM" id="SSF88659">
    <property type="entry name" value="Sigma3 and sigma4 domains of RNA polymerase sigma factors"/>
    <property type="match status" value="1"/>
</dbReference>
<evidence type="ECO:0000256" key="3">
    <source>
        <dbReference type="ARBA" id="ARBA00023082"/>
    </source>
</evidence>
<dbReference type="Proteomes" id="UP001652442">
    <property type="component" value="Unassembled WGS sequence"/>
</dbReference>
<dbReference type="Pfam" id="PF08281">
    <property type="entry name" value="Sigma70_r4_2"/>
    <property type="match status" value="1"/>
</dbReference>
<sequence length="156" mass="18467">MKRNADRFAEKYKEIYQDLFRFALYLLKNQQDAEDAVSETVLDAWKSIHTLRKESAFKAWMFRILTAKCKQRLKSYLIKTQLLPETLAAPEQCTAEDMDVRKAFFQLDEEERLILSLSLFGGYKSYEIAKLLKRNENTIRSRQSRALKKLEQMLTD</sequence>
<dbReference type="InterPro" id="IPR039425">
    <property type="entry name" value="RNA_pol_sigma-70-like"/>
</dbReference>
<dbReference type="InterPro" id="IPR013324">
    <property type="entry name" value="RNA_pol_sigma_r3/r4-like"/>
</dbReference>
<proteinExistence type="inferred from homology"/>
<evidence type="ECO:0000256" key="4">
    <source>
        <dbReference type="ARBA" id="ARBA00023163"/>
    </source>
</evidence>
<dbReference type="NCBIfam" id="TIGR02937">
    <property type="entry name" value="sigma70-ECF"/>
    <property type="match status" value="1"/>
</dbReference>
<dbReference type="InterPro" id="IPR013325">
    <property type="entry name" value="RNA_pol_sigma_r2"/>
</dbReference>
<dbReference type="InterPro" id="IPR013249">
    <property type="entry name" value="RNA_pol_sigma70_r4_t2"/>
</dbReference>
<organism evidence="6 7">
    <name type="scientific">Brotonthovivens ammoniilytica</name>
    <dbReference type="NCBI Taxonomy" id="2981725"/>
    <lineage>
        <taxon>Bacteria</taxon>
        <taxon>Bacillati</taxon>
        <taxon>Bacillota</taxon>
        <taxon>Clostridia</taxon>
        <taxon>Lachnospirales</taxon>
        <taxon>Lachnospiraceae</taxon>
        <taxon>Brotonthovivens</taxon>
    </lineage>
</organism>
<evidence type="ECO:0000256" key="1">
    <source>
        <dbReference type="ARBA" id="ARBA00010641"/>
    </source>
</evidence>
<dbReference type="CDD" id="cd06171">
    <property type="entry name" value="Sigma70_r4"/>
    <property type="match status" value="1"/>
</dbReference>
<comment type="similarity">
    <text evidence="1">Belongs to the sigma-70 factor family. ECF subfamily.</text>
</comment>
<dbReference type="EMBL" id="JAOQJQ010000007">
    <property type="protein sequence ID" value="MCU6763505.1"/>
    <property type="molecule type" value="Genomic_DNA"/>
</dbReference>
<dbReference type="Gene3D" id="1.10.10.10">
    <property type="entry name" value="Winged helix-like DNA-binding domain superfamily/Winged helix DNA-binding domain"/>
    <property type="match status" value="1"/>
</dbReference>
<protein>
    <submittedName>
        <fullName evidence="6">RNA polymerase sigma factor</fullName>
    </submittedName>
</protein>
<dbReference type="SUPFAM" id="SSF88946">
    <property type="entry name" value="Sigma2 domain of RNA polymerase sigma factors"/>
    <property type="match status" value="1"/>
</dbReference>
<feature type="domain" description="HTH luxR-type" evidence="5">
    <location>
        <begin position="122"/>
        <end position="149"/>
    </location>
</feature>